<feature type="domain" description="DUF1508" evidence="1">
    <location>
        <begin position="27"/>
        <end position="74"/>
    </location>
</feature>
<dbReference type="InterPro" id="IPR036913">
    <property type="entry name" value="YegP-like_sf"/>
</dbReference>
<evidence type="ECO:0000259" key="1">
    <source>
        <dbReference type="Pfam" id="PF07411"/>
    </source>
</evidence>
<sequence>MLLCNTLLIDYFTERGENMSKFEIYTDKSGKYRFRLKARNGEIIATGQGYSTKAGCLNGIESVKNNAMDAEIVEIETPSEEE</sequence>
<evidence type="ECO:0000313" key="3">
    <source>
        <dbReference type="Proteomes" id="UP000243338"/>
    </source>
</evidence>
<dbReference type="Pfam" id="PF07411">
    <property type="entry name" value="DUF1508"/>
    <property type="match status" value="1"/>
</dbReference>
<dbReference type="PANTHER" id="PTHR40606:SF1">
    <property type="entry name" value="UPF0339 PROTEIN YEGP"/>
    <property type="match status" value="1"/>
</dbReference>
<dbReference type="InterPro" id="IPR010879">
    <property type="entry name" value="DUF1508"/>
</dbReference>
<protein>
    <recommendedName>
        <fullName evidence="1">DUF1508 domain-containing protein</fullName>
    </recommendedName>
</protein>
<proteinExistence type="predicted"/>
<dbReference type="EMBL" id="FOHQ01000001">
    <property type="protein sequence ID" value="SES63113.1"/>
    <property type="molecule type" value="Genomic_DNA"/>
</dbReference>
<dbReference type="Proteomes" id="UP000243338">
    <property type="component" value="Unassembled WGS sequence"/>
</dbReference>
<accession>A0A1H9Y436</accession>
<dbReference type="InterPro" id="IPR051141">
    <property type="entry name" value="UPF0339_domain"/>
</dbReference>
<dbReference type="PANTHER" id="PTHR40606">
    <property type="match status" value="1"/>
</dbReference>
<organism evidence="2 3">
    <name type="scientific">Methanococcoides vulcani</name>
    <dbReference type="NCBI Taxonomy" id="1353158"/>
    <lineage>
        <taxon>Archaea</taxon>
        <taxon>Methanobacteriati</taxon>
        <taxon>Methanobacteriota</taxon>
        <taxon>Stenosarchaea group</taxon>
        <taxon>Methanomicrobia</taxon>
        <taxon>Methanosarcinales</taxon>
        <taxon>Methanosarcinaceae</taxon>
        <taxon>Methanococcoides</taxon>
    </lineage>
</organism>
<dbReference type="Gene3D" id="3.30.160.160">
    <property type="entry name" value="YegP-like"/>
    <property type="match status" value="1"/>
</dbReference>
<keyword evidence="3" id="KW-1185">Reference proteome</keyword>
<dbReference type="SUPFAM" id="SSF160113">
    <property type="entry name" value="YegP-like"/>
    <property type="match status" value="1"/>
</dbReference>
<dbReference type="AlphaFoldDB" id="A0A1H9Y436"/>
<gene>
    <name evidence="2" type="ORF">SAMN04488587_0186</name>
</gene>
<reference evidence="3" key="1">
    <citation type="submission" date="2016-10" db="EMBL/GenBank/DDBJ databases">
        <authorList>
            <person name="Varghese N."/>
            <person name="Submissions S."/>
        </authorList>
    </citation>
    <scope>NUCLEOTIDE SEQUENCE [LARGE SCALE GENOMIC DNA]</scope>
    <source>
        <strain evidence="3">SLH 33</strain>
    </source>
</reference>
<name>A0A1H9Y436_9EURY</name>
<evidence type="ECO:0000313" key="2">
    <source>
        <dbReference type="EMBL" id="SES63113.1"/>
    </source>
</evidence>